<dbReference type="EMBL" id="UHIC01000001">
    <property type="protein sequence ID" value="SUO96776.1"/>
    <property type="molecule type" value="Genomic_DNA"/>
</dbReference>
<reference evidence="1 2" key="1">
    <citation type="submission" date="2018-06" db="EMBL/GenBank/DDBJ databases">
        <authorList>
            <consortium name="Pathogen Informatics"/>
            <person name="Doyle S."/>
        </authorList>
    </citation>
    <scope>NUCLEOTIDE SEQUENCE [LARGE SCALE GENOMIC DNA]</scope>
    <source>
        <strain evidence="1 2">NCTC13337</strain>
    </source>
</reference>
<evidence type="ECO:0000313" key="1">
    <source>
        <dbReference type="EMBL" id="SUO96776.1"/>
    </source>
</evidence>
<gene>
    <name evidence="1" type="ORF">NCTC13337_02013</name>
</gene>
<sequence>MTFIAYLEQRMLTLDDILFLPIFMREEGDKIGLSTLPSKEYRPFGFIYMTQDEIKEEFYTISVQPVVIPIIYNRFDDELETLEQWLNKEVYKFHISELDESLGGFYGRDHEANCLLDEAKSIIDWKTNPKYS</sequence>
<name>A0A380MXL0_9GAMM</name>
<keyword evidence="2" id="KW-1185">Reference proteome</keyword>
<proteinExistence type="predicted"/>
<evidence type="ECO:0000313" key="2">
    <source>
        <dbReference type="Proteomes" id="UP000254601"/>
    </source>
</evidence>
<dbReference type="RefSeq" id="WP_143143275.1">
    <property type="nucleotide sequence ID" value="NZ_LWHB01000170.1"/>
</dbReference>
<dbReference type="AlphaFoldDB" id="A0A380MXL0"/>
<organism evidence="1 2">
    <name type="scientific">Suttonella ornithocola</name>
    <dbReference type="NCBI Taxonomy" id="279832"/>
    <lineage>
        <taxon>Bacteria</taxon>
        <taxon>Pseudomonadati</taxon>
        <taxon>Pseudomonadota</taxon>
        <taxon>Gammaproteobacteria</taxon>
        <taxon>Cardiobacteriales</taxon>
        <taxon>Cardiobacteriaceae</taxon>
        <taxon>Suttonella</taxon>
    </lineage>
</organism>
<dbReference type="Proteomes" id="UP000254601">
    <property type="component" value="Unassembled WGS sequence"/>
</dbReference>
<protein>
    <submittedName>
        <fullName evidence="1">Uncharacterized protein</fullName>
    </submittedName>
</protein>
<accession>A0A380MXL0</accession>